<evidence type="ECO:0000256" key="9">
    <source>
        <dbReference type="ARBA" id="ARBA00022723"/>
    </source>
</evidence>
<dbReference type="GO" id="GO:0005525">
    <property type="term" value="F:GTP binding"/>
    <property type="evidence" value="ECO:0007669"/>
    <property type="project" value="UniProtKB-KW"/>
</dbReference>
<keyword evidence="6" id="KW-0963">Cytoplasm</keyword>
<feature type="domain" description="Tubulin/FtsZ 2-layer sandwich" evidence="21">
    <location>
        <begin position="579"/>
        <end position="716"/>
    </location>
</feature>
<dbReference type="InterPro" id="IPR036525">
    <property type="entry name" value="Tubulin/FtsZ_GTPase_sf"/>
</dbReference>
<comment type="subcellular location">
    <subcellularLocation>
        <location evidence="3">Cytoplasm</location>
        <location evidence="3">Cytoskeleton</location>
    </subcellularLocation>
    <subcellularLocation>
        <location evidence="2">Membrane</location>
        <topology evidence="2">Multi-pass membrane protein</topology>
    </subcellularLocation>
</comment>
<dbReference type="GO" id="GO:0007017">
    <property type="term" value="P:microtubule-based process"/>
    <property type="evidence" value="ECO:0007669"/>
    <property type="project" value="InterPro"/>
</dbReference>
<dbReference type="InterPro" id="IPR017975">
    <property type="entry name" value="Tubulin_CS"/>
</dbReference>
<feature type="transmembrane region" description="Helical" evidence="19">
    <location>
        <begin position="139"/>
        <end position="168"/>
    </location>
</feature>
<evidence type="ECO:0000256" key="16">
    <source>
        <dbReference type="ARBA" id="ARBA00034296"/>
    </source>
</evidence>
<evidence type="ECO:0000259" key="21">
    <source>
        <dbReference type="SMART" id="SM00865"/>
    </source>
</evidence>
<dbReference type="SUPFAM" id="SSF52490">
    <property type="entry name" value="Tubulin nucleotide-binding domain-like"/>
    <property type="match status" value="1"/>
</dbReference>
<dbReference type="InterPro" id="IPR018316">
    <property type="entry name" value="Tubulin/FtsZ_2-layer-sand-dom"/>
</dbReference>
<evidence type="ECO:0000256" key="1">
    <source>
        <dbReference type="ARBA" id="ARBA00001946"/>
    </source>
</evidence>
<dbReference type="InterPro" id="IPR003008">
    <property type="entry name" value="Tubulin_FtsZ_GTPase"/>
</dbReference>
<evidence type="ECO:0000256" key="8">
    <source>
        <dbReference type="ARBA" id="ARBA00022701"/>
    </source>
</evidence>
<comment type="cofactor">
    <cofactor evidence="1">
        <name>Mg(2+)</name>
        <dbReference type="ChEBI" id="CHEBI:18420"/>
    </cofactor>
</comment>
<dbReference type="GO" id="GO:0005874">
    <property type="term" value="C:microtubule"/>
    <property type="evidence" value="ECO:0007669"/>
    <property type="project" value="UniProtKB-KW"/>
</dbReference>
<dbReference type="Gene3D" id="1.20.1080.10">
    <property type="entry name" value="Glycerol uptake facilitator protein"/>
    <property type="match status" value="1"/>
</dbReference>
<sequence length="776" mass="84003">MQRVTRGFTANRRPNFLAPGRVTKFSVSASLTPSISANGTPAVLETTGAPPAVVIPHTESRPAPPTEARPALLTPPANYDNIVALGTNKANTHAGKTFVLGIMAGWYIGIASFIFLSIGGGMPGLLASNPALFKLTYALVFPVGLLMVILSGADLFTGNTAVVTAALLEKKISFGQLVKNFFFSYTGNFVGSLMIVAAVLAAGSLTGNPMAANAAVAKTSLPWGTALIRGILANWLVCIAVFHASAASTLPGKMLGIWLPIAAFVTVGLEHSVANMFIIPMGMVLGAKVSISDFIINNLIPVTIGNTIAGTVFMALTYSICFGSLGKSMFESSANEIVHIQGGQCGNQIGSKFWEVLSDEHGIDPTGTYHGDSDLQLERINVYYNEATGGRYVPRAILMDLEPGTMDSVRSGPFGQIFRPDNFVFGQTGAGNNWAKGHYTEGAELIDSVLDVVRKEAESCDCLQGFQVCHSLGGGTGSGMGTLLISKIREEYPDRMMLTFSVVPSPKVSDTVVEPYNCTLSVHQLVENADECMLLDNEALYDICFRTLKLTTPTFGDLNHLISAVMSGITCCLRFPGQLNADLRKLAVNLIPFPRLHFFLVGFTPLTSRGSQQYRALTVPELTQQMWDAKNMMCASDPRHGRYLTAAAMFRGRMSTKEVDEQMLNVQNKNSSYFVEWIPNNVKASVCDIPPKGLKMSATFIGNSTAIQEMFKRVGEQFTAMFRRKAFLHWYTGEGMDEMEFTEAESNMNDLVSEYQQYQDASAEEEGEAEGEEEEA</sequence>
<dbReference type="InterPro" id="IPR037103">
    <property type="entry name" value="Tubulin/FtsZ-like_C"/>
</dbReference>
<evidence type="ECO:0000313" key="23">
    <source>
        <dbReference type="Proteomes" id="UP000232323"/>
    </source>
</evidence>
<dbReference type="PRINTS" id="PR01163">
    <property type="entry name" value="BETATUBULIN"/>
</dbReference>
<dbReference type="InterPro" id="IPR000217">
    <property type="entry name" value="Tubulin"/>
</dbReference>
<organism evidence="22 23">
    <name type="scientific">Chlamydomonas eustigma</name>
    <dbReference type="NCBI Taxonomy" id="1157962"/>
    <lineage>
        <taxon>Eukaryota</taxon>
        <taxon>Viridiplantae</taxon>
        <taxon>Chlorophyta</taxon>
        <taxon>core chlorophytes</taxon>
        <taxon>Chlorophyceae</taxon>
        <taxon>CS clade</taxon>
        <taxon>Chlamydomonadales</taxon>
        <taxon>Chlamydomonadaceae</taxon>
        <taxon>Chlamydomonas</taxon>
    </lineage>
</organism>
<feature type="transmembrane region" description="Helical" evidence="19">
    <location>
        <begin position="255"/>
        <end position="279"/>
    </location>
</feature>
<dbReference type="GO" id="GO:0022857">
    <property type="term" value="F:transmembrane transporter activity"/>
    <property type="evidence" value="ECO:0007669"/>
    <property type="project" value="InterPro"/>
</dbReference>
<feature type="domain" description="Tubulin/FtsZ GTPase" evidence="20">
    <location>
        <begin position="380"/>
        <end position="577"/>
    </location>
</feature>
<feature type="compositionally biased region" description="Acidic residues" evidence="18">
    <location>
        <begin position="762"/>
        <end position="776"/>
    </location>
</feature>
<feature type="transmembrane region" description="Helical" evidence="19">
    <location>
        <begin position="223"/>
        <end position="243"/>
    </location>
</feature>
<dbReference type="SMART" id="SM00864">
    <property type="entry name" value="Tubulin"/>
    <property type="match status" value="1"/>
</dbReference>
<dbReference type="EMBL" id="BEGY01000005">
    <property type="protein sequence ID" value="GAX73914.1"/>
    <property type="molecule type" value="Genomic_DNA"/>
</dbReference>
<evidence type="ECO:0000256" key="18">
    <source>
        <dbReference type="SAM" id="MobiDB-lite"/>
    </source>
</evidence>
<evidence type="ECO:0000256" key="10">
    <source>
        <dbReference type="ARBA" id="ARBA00022741"/>
    </source>
</evidence>
<keyword evidence="13" id="KW-0342">GTP-binding</keyword>
<dbReference type="GO" id="GO:0016020">
    <property type="term" value="C:membrane"/>
    <property type="evidence" value="ECO:0007669"/>
    <property type="project" value="UniProtKB-SubCell"/>
</dbReference>
<dbReference type="OrthoDB" id="563915at2759"/>
<dbReference type="Proteomes" id="UP000232323">
    <property type="component" value="Unassembled WGS sequence"/>
</dbReference>
<dbReference type="InterPro" id="IPR008280">
    <property type="entry name" value="Tub_FtsZ_C"/>
</dbReference>
<dbReference type="SUPFAM" id="SSF55307">
    <property type="entry name" value="Tubulin C-terminal domain-like"/>
    <property type="match status" value="1"/>
</dbReference>
<dbReference type="AlphaFoldDB" id="A0A250WSV4"/>
<evidence type="ECO:0000256" key="17">
    <source>
        <dbReference type="ARBA" id="ARBA00049660"/>
    </source>
</evidence>
<keyword evidence="23" id="KW-1185">Reference proteome</keyword>
<dbReference type="PRINTS" id="PR01161">
    <property type="entry name" value="TUBULIN"/>
</dbReference>
<keyword evidence="8" id="KW-0493">Microtubule</keyword>
<evidence type="ECO:0000256" key="4">
    <source>
        <dbReference type="ARBA" id="ARBA00009636"/>
    </source>
</evidence>
<dbReference type="CDD" id="cd02187">
    <property type="entry name" value="beta_tubulin"/>
    <property type="match status" value="1"/>
</dbReference>
<dbReference type="FunFam" id="1.10.287.600:FF:000002">
    <property type="entry name" value="Tubulin beta chain"/>
    <property type="match status" value="1"/>
</dbReference>
<keyword evidence="12 19" id="KW-1133">Transmembrane helix</keyword>
<comment type="caution">
    <text evidence="22">The sequence shown here is derived from an EMBL/GenBank/DDBJ whole genome shotgun (WGS) entry which is preliminary data.</text>
</comment>
<dbReference type="InterPro" id="IPR023271">
    <property type="entry name" value="Aquaporin-like"/>
</dbReference>
<evidence type="ECO:0000256" key="3">
    <source>
        <dbReference type="ARBA" id="ARBA00004245"/>
    </source>
</evidence>
<dbReference type="GO" id="GO:0005200">
    <property type="term" value="F:structural constituent of cytoskeleton"/>
    <property type="evidence" value="ECO:0007669"/>
    <property type="project" value="InterPro"/>
</dbReference>
<feature type="transmembrane region" description="Helical" evidence="19">
    <location>
        <begin position="98"/>
        <end position="119"/>
    </location>
</feature>
<evidence type="ECO:0000256" key="6">
    <source>
        <dbReference type="ARBA" id="ARBA00022490"/>
    </source>
</evidence>
<protein>
    <recommendedName>
        <fullName evidence="24">Tubulin beta chain</fullName>
    </recommendedName>
</protein>
<dbReference type="GO" id="GO:0003924">
    <property type="term" value="F:GTPase activity"/>
    <property type="evidence" value="ECO:0007669"/>
    <property type="project" value="InterPro"/>
</dbReference>
<dbReference type="FunFam" id="3.30.1330.20:FF:000002">
    <property type="entry name" value="Tubulin beta chain"/>
    <property type="match status" value="1"/>
</dbReference>
<comment type="similarity">
    <text evidence="17">Belongs to the FNT transporter (TC 1.A.16) family.</text>
</comment>
<dbReference type="Gene3D" id="3.40.50.1440">
    <property type="entry name" value="Tubulin/FtsZ, GTPase domain"/>
    <property type="match status" value="1"/>
</dbReference>
<evidence type="ECO:0000256" key="15">
    <source>
        <dbReference type="ARBA" id="ARBA00023212"/>
    </source>
</evidence>
<dbReference type="InterPro" id="IPR024002">
    <property type="entry name" value="For/NO2_transpt_CS"/>
</dbReference>
<dbReference type="Pfam" id="PF03953">
    <property type="entry name" value="Tubulin_C"/>
    <property type="match status" value="1"/>
</dbReference>
<dbReference type="GO" id="GO:0046872">
    <property type="term" value="F:metal ion binding"/>
    <property type="evidence" value="ECO:0007669"/>
    <property type="project" value="UniProtKB-KW"/>
</dbReference>
<name>A0A250WSV4_9CHLO</name>
<dbReference type="PROSITE" id="PS01005">
    <property type="entry name" value="FORMATE_NITRITE_TP_1"/>
    <property type="match status" value="1"/>
</dbReference>
<evidence type="ECO:0000259" key="20">
    <source>
        <dbReference type="SMART" id="SM00864"/>
    </source>
</evidence>
<dbReference type="STRING" id="1157962.A0A250WSV4"/>
<dbReference type="Pfam" id="PF01226">
    <property type="entry name" value="Form_Nir_trans"/>
    <property type="match status" value="1"/>
</dbReference>
<accession>A0A250WSV4</accession>
<dbReference type="FunFam" id="1.20.1080.10:FF:000011">
    <property type="entry name" value="Formate family transporter"/>
    <property type="match status" value="1"/>
</dbReference>
<keyword evidence="10" id="KW-0547">Nucleotide-binding</keyword>
<evidence type="ECO:0008006" key="24">
    <source>
        <dbReference type="Google" id="ProtNLM"/>
    </source>
</evidence>
<keyword evidence="9" id="KW-0479">Metal-binding</keyword>
<dbReference type="PANTHER" id="PTHR11588">
    <property type="entry name" value="TUBULIN"/>
    <property type="match status" value="1"/>
</dbReference>
<dbReference type="InterPro" id="IPR002453">
    <property type="entry name" value="Beta_tubulin"/>
</dbReference>
<keyword evidence="11" id="KW-0460">Magnesium</keyword>
<reference evidence="22 23" key="1">
    <citation type="submission" date="2017-08" db="EMBL/GenBank/DDBJ databases">
        <title>Acidophilic green algal genome provides insights into adaptation to an acidic environment.</title>
        <authorList>
            <person name="Hirooka S."/>
            <person name="Hirose Y."/>
            <person name="Kanesaki Y."/>
            <person name="Higuchi S."/>
            <person name="Fujiwara T."/>
            <person name="Onuma R."/>
            <person name="Era A."/>
            <person name="Ohbayashi R."/>
            <person name="Uzuka A."/>
            <person name="Nozaki H."/>
            <person name="Yoshikawa H."/>
            <person name="Miyagishima S.Y."/>
        </authorList>
    </citation>
    <scope>NUCLEOTIDE SEQUENCE [LARGE SCALE GENOMIC DNA]</scope>
    <source>
        <strain evidence="22 23">NIES-2499</strain>
    </source>
</reference>
<evidence type="ECO:0000256" key="19">
    <source>
        <dbReference type="SAM" id="Phobius"/>
    </source>
</evidence>
<evidence type="ECO:0000256" key="12">
    <source>
        <dbReference type="ARBA" id="ARBA00022989"/>
    </source>
</evidence>
<dbReference type="Gene3D" id="1.10.287.600">
    <property type="entry name" value="Helix hairpin bin"/>
    <property type="match status" value="1"/>
</dbReference>
<evidence type="ECO:0000256" key="11">
    <source>
        <dbReference type="ARBA" id="ARBA00022842"/>
    </source>
</evidence>
<evidence type="ECO:0000313" key="22">
    <source>
        <dbReference type="EMBL" id="GAX73914.1"/>
    </source>
</evidence>
<evidence type="ECO:0000256" key="5">
    <source>
        <dbReference type="ARBA" id="ARBA00022448"/>
    </source>
</evidence>
<dbReference type="PROSITE" id="PS00227">
    <property type="entry name" value="TUBULIN"/>
    <property type="match status" value="1"/>
</dbReference>
<feature type="transmembrane region" description="Helical" evidence="19">
    <location>
        <begin position="180"/>
        <end position="203"/>
    </location>
</feature>
<comment type="function">
    <text evidence="16">Tubulin is the major constituent of microtubules, a cylinder consisting of laterally associated linear protofilaments composed of alpha- and beta-tubulin heterodimers. Microtubules grow by the addition of GTP-tubulin dimers to the microtubule end, where a stabilizing cap forms. Below the cap, tubulin dimers are in GDP-bound state, owing to GTPase activity of alpha-tubulin.</text>
</comment>
<dbReference type="FunFam" id="3.40.50.1440:FF:000005">
    <property type="entry name" value="Tubulin beta chain"/>
    <property type="match status" value="1"/>
</dbReference>
<evidence type="ECO:0000256" key="13">
    <source>
        <dbReference type="ARBA" id="ARBA00023134"/>
    </source>
</evidence>
<proteinExistence type="inferred from homology"/>
<keyword evidence="15" id="KW-0206">Cytoskeleton</keyword>
<keyword evidence="14 19" id="KW-0472">Membrane</keyword>
<gene>
    <name evidence="22" type="ORF">CEUSTIGMA_g1364.t1</name>
</gene>
<dbReference type="Pfam" id="PF00091">
    <property type="entry name" value="Tubulin"/>
    <property type="match status" value="1"/>
</dbReference>
<keyword evidence="7 19" id="KW-0812">Transmembrane</keyword>
<comment type="similarity">
    <text evidence="4">Belongs to the tubulin family.</text>
</comment>
<dbReference type="InterPro" id="IPR023123">
    <property type="entry name" value="Tubulin_C"/>
</dbReference>
<dbReference type="InterPro" id="IPR000292">
    <property type="entry name" value="For/NO2_transpt"/>
</dbReference>
<feature type="region of interest" description="Disordered" evidence="18">
    <location>
        <begin position="755"/>
        <end position="776"/>
    </location>
</feature>
<dbReference type="Gene3D" id="3.30.1330.20">
    <property type="entry name" value="Tubulin/FtsZ, C-terminal domain"/>
    <property type="match status" value="1"/>
</dbReference>
<evidence type="ECO:0000256" key="7">
    <source>
        <dbReference type="ARBA" id="ARBA00022692"/>
    </source>
</evidence>
<evidence type="ECO:0000256" key="2">
    <source>
        <dbReference type="ARBA" id="ARBA00004141"/>
    </source>
</evidence>
<dbReference type="SMART" id="SM00865">
    <property type="entry name" value="Tubulin_C"/>
    <property type="match status" value="1"/>
</dbReference>
<evidence type="ECO:0000256" key="14">
    <source>
        <dbReference type="ARBA" id="ARBA00023136"/>
    </source>
</evidence>
<keyword evidence="5" id="KW-0813">Transport</keyword>